<dbReference type="PANTHER" id="PTHR34724:SF2">
    <property type="entry name" value="OS12G0596101 PROTEIN"/>
    <property type="match status" value="1"/>
</dbReference>
<dbReference type="PANTHER" id="PTHR34724">
    <property type="entry name" value="OS12G0596101 PROTEIN"/>
    <property type="match status" value="1"/>
</dbReference>
<evidence type="ECO:0000313" key="1">
    <source>
        <dbReference type="EMBL" id="KFJ04766.1"/>
    </source>
</evidence>
<comment type="caution">
    <text evidence="1">The sequence shown here is derived from an EMBL/GenBank/DDBJ whole genome shotgun (WGS) entry which is preliminary data.</text>
</comment>
<dbReference type="AlphaFoldDB" id="A0A087EAG5"/>
<dbReference type="STRING" id="77635.BISU_0778"/>
<evidence type="ECO:0000313" key="2">
    <source>
        <dbReference type="Proteomes" id="UP000029055"/>
    </source>
</evidence>
<dbReference type="RefSeq" id="WP_024462627.1">
    <property type="nucleotide sequence ID" value="NZ_CP062939.1"/>
</dbReference>
<protein>
    <submittedName>
        <fullName evidence="1">Uncharacterized protein</fullName>
    </submittedName>
</protein>
<keyword evidence="2" id="KW-1185">Reference proteome</keyword>
<sequence>MCHAVTCKVCGKTTWSGCGQHIDQVRRSVPASNWCNGRHTQAEINASKSNAGFFQRLFGH</sequence>
<dbReference type="OrthoDB" id="4377282at2"/>
<organism evidence="1 2">
    <name type="scientific">Bifidobacterium subtile</name>
    <dbReference type="NCBI Taxonomy" id="77635"/>
    <lineage>
        <taxon>Bacteria</taxon>
        <taxon>Bacillati</taxon>
        <taxon>Actinomycetota</taxon>
        <taxon>Actinomycetes</taxon>
        <taxon>Bifidobacteriales</taxon>
        <taxon>Bifidobacteriaceae</taxon>
        <taxon>Bifidobacterium</taxon>
    </lineage>
</organism>
<dbReference type="eggNOG" id="ENOG5033AJR">
    <property type="taxonomic scope" value="Bacteria"/>
</dbReference>
<accession>A0A087EAG5</accession>
<proteinExistence type="predicted"/>
<dbReference type="EMBL" id="JGZR01000003">
    <property type="protein sequence ID" value="KFJ04766.1"/>
    <property type="molecule type" value="Genomic_DNA"/>
</dbReference>
<name>A0A087EAG5_9BIFI</name>
<gene>
    <name evidence="1" type="ORF">BISU_0778</name>
</gene>
<reference evidence="1 2" key="1">
    <citation type="submission" date="2014-03" db="EMBL/GenBank/DDBJ databases">
        <title>Genomics of Bifidobacteria.</title>
        <authorList>
            <person name="Ventura M."/>
            <person name="Milani C."/>
            <person name="Lugli G.A."/>
        </authorList>
    </citation>
    <scope>NUCLEOTIDE SEQUENCE [LARGE SCALE GENOMIC DNA]</scope>
    <source>
        <strain evidence="1 2">LMG 11597</strain>
    </source>
</reference>
<dbReference type="Proteomes" id="UP000029055">
    <property type="component" value="Unassembled WGS sequence"/>
</dbReference>